<evidence type="ECO:0000313" key="1">
    <source>
        <dbReference type="EMBL" id="KAG0460287.1"/>
    </source>
</evidence>
<protein>
    <submittedName>
        <fullName evidence="1">Uncharacterized protein</fullName>
    </submittedName>
</protein>
<evidence type="ECO:0000313" key="2">
    <source>
        <dbReference type="Proteomes" id="UP000639772"/>
    </source>
</evidence>
<dbReference type="AlphaFoldDB" id="A0A835Q2L1"/>
<proteinExistence type="predicted"/>
<dbReference type="Proteomes" id="UP000639772">
    <property type="component" value="Chromosome 12"/>
</dbReference>
<comment type="caution">
    <text evidence="1">The sequence shown here is derived from an EMBL/GenBank/DDBJ whole genome shotgun (WGS) entry which is preliminary data.</text>
</comment>
<reference evidence="1 2" key="1">
    <citation type="journal article" date="2020" name="Nat. Food">
        <title>A phased Vanilla planifolia genome enables genetic improvement of flavour and production.</title>
        <authorList>
            <person name="Hasing T."/>
            <person name="Tang H."/>
            <person name="Brym M."/>
            <person name="Khazi F."/>
            <person name="Huang T."/>
            <person name="Chambers A.H."/>
        </authorList>
    </citation>
    <scope>NUCLEOTIDE SEQUENCE [LARGE SCALE GENOMIC DNA]</scope>
    <source>
        <tissue evidence="1">Leaf</tissue>
    </source>
</reference>
<dbReference type="EMBL" id="JADCNM010000012">
    <property type="protein sequence ID" value="KAG0460287.1"/>
    <property type="molecule type" value="Genomic_DNA"/>
</dbReference>
<organism evidence="1 2">
    <name type="scientific">Vanilla planifolia</name>
    <name type="common">Vanilla</name>
    <dbReference type="NCBI Taxonomy" id="51239"/>
    <lineage>
        <taxon>Eukaryota</taxon>
        <taxon>Viridiplantae</taxon>
        <taxon>Streptophyta</taxon>
        <taxon>Embryophyta</taxon>
        <taxon>Tracheophyta</taxon>
        <taxon>Spermatophyta</taxon>
        <taxon>Magnoliopsida</taxon>
        <taxon>Liliopsida</taxon>
        <taxon>Asparagales</taxon>
        <taxon>Orchidaceae</taxon>
        <taxon>Vanilloideae</taxon>
        <taxon>Vanilleae</taxon>
        <taxon>Vanilla</taxon>
    </lineage>
</organism>
<accession>A0A835Q2L1</accession>
<name>A0A835Q2L1_VANPL</name>
<sequence>MRRSMAKRACLVFELFLSCINRECRNMGLVARGTEVENIYGIKTSPYCEACQEKKGCQSVRGRTRQEQELAI</sequence>
<gene>
    <name evidence="1" type="ORF">HPP92_023415</name>
</gene>